<dbReference type="InParanoid" id="A0A4Q1BMI2"/>
<sequence>MNTIDRDTKGLFLLYSLEAPSCVTLIPDPNSDRPTFKLASEAIPKWTKLAWSTQYPGSLEKFKKLLSSIGSPTVGVDLNVKVLSKEQHDELTRFTDSQRQKLARPRTKITLDVEVTKQPDGTWKPTVNLGTHDDANIDELFEPYRKEFATTNKFPYDMDSPLRAESTREEAQTFAKHLALARLREALIDERIYIEDGGRSPQLLSTTKEATTTRPYESQSG</sequence>
<comment type="caution">
    <text evidence="2">The sequence shown here is derived from an EMBL/GenBank/DDBJ whole genome shotgun (WGS) entry which is preliminary data.</text>
</comment>
<evidence type="ECO:0000313" key="3">
    <source>
        <dbReference type="Proteomes" id="UP000289152"/>
    </source>
</evidence>
<dbReference type="AlphaFoldDB" id="A0A4Q1BMI2"/>
<evidence type="ECO:0000313" key="2">
    <source>
        <dbReference type="EMBL" id="RXK39045.1"/>
    </source>
</evidence>
<dbReference type="EMBL" id="SDIL01000037">
    <property type="protein sequence ID" value="RXK39045.1"/>
    <property type="molecule type" value="Genomic_DNA"/>
</dbReference>
<gene>
    <name evidence="2" type="ORF">M231_03669</name>
</gene>
<feature type="compositionally biased region" description="Polar residues" evidence="1">
    <location>
        <begin position="202"/>
        <end position="221"/>
    </location>
</feature>
<organism evidence="2 3">
    <name type="scientific">Tremella mesenterica</name>
    <name type="common">Jelly fungus</name>
    <dbReference type="NCBI Taxonomy" id="5217"/>
    <lineage>
        <taxon>Eukaryota</taxon>
        <taxon>Fungi</taxon>
        <taxon>Dikarya</taxon>
        <taxon>Basidiomycota</taxon>
        <taxon>Agaricomycotina</taxon>
        <taxon>Tremellomycetes</taxon>
        <taxon>Tremellales</taxon>
        <taxon>Tremellaceae</taxon>
        <taxon>Tremella</taxon>
    </lineage>
</organism>
<feature type="region of interest" description="Disordered" evidence="1">
    <location>
        <begin position="198"/>
        <end position="221"/>
    </location>
</feature>
<evidence type="ECO:0000256" key="1">
    <source>
        <dbReference type="SAM" id="MobiDB-lite"/>
    </source>
</evidence>
<protein>
    <submittedName>
        <fullName evidence="2">Uncharacterized protein</fullName>
    </submittedName>
</protein>
<reference evidence="2 3" key="1">
    <citation type="submission" date="2016-06" db="EMBL/GenBank/DDBJ databases">
        <title>Evolution of pathogenesis and genome organization in the Tremellales.</title>
        <authorList>
            <person name="Cuomo C."/>
            <person name="Litvintseva A."/>
            <person name="Heitman J."/>
            <person name="Chen Y."/>
            <person name="Sun S."/>
            <person name="Springer D."/>
            <person name="Dromer F."/>
            <person name="Young S."/>
            <person name="Zeng Q."/>
            <person name="Chapman S."/>
            <person name="Gujja S."/>
            <person name="Saif S."/>
            <person name="Birren B."/>
        </authorList>
    </citation>
    <scope>NUCLEOTIDE SEQUENCE [LARGE SCALE GENOMIC DNA]</scope>
    <source>
        <strain evidence="2 3">ATCC 28783</strain>
    </source>
</reference>
<dbReference type="Proteomes" id="UP000289152">
    <property type="component" value="Unassembled WGS sequence"/>
</dbReference>
<name>A0A4Q1BMI2_TREME</name>
<accession>A0A4Q1BMI2</accession>
<keyword evidence="3" id="KW-1185">Reference proteome</keyword>
<proteinExistence type="predicted"/>
<dbReference type="VEuPathDB" id="FungiDB:TREMEDRAFT_63311"/>